<feature type="region of interest" description="Disordered" evidence="8">
    <location>
        <begin position="772"/>
        <end position="850"/>
    </location>
</feature>
<dbReference type="Pfam" id="PF00004">
    <property type="entry name" value="AAA"/>
    <property type="match status" value="1"/>
</dbReference>
<dbReference type="InterPro" id="IPR013461">
    <property type="entry name" value="ClpA"/>
</dbReference>
<dbReference type="Gene3D" id="3.40.50.300">
    <property type="entry name" value="P-loop containing nucleotide triphosphate hydrolases"/>
    <property type="match status" value="2"/>
</dbReference>
<dbReference type="PRINTS" id="PR00300">
    <property type="entry name" value="CLPPROTEASEA"/>
</dbReference>
<dbReference type="PROSITE" id="PS51903">
    <property type="entry name" value="CLP_R"/>
    <property type="match status" value="1"/>
</dbReference>
<reference evidence="10 11" key="1">
    <citation type="submission" date="2020-01" db="EMBL/GenBank/DDBJ databases">
        <title>Genomes of bacteria type strains.</title>
        <authorList>
            <person name="Chen J."/>
            <person name="Zhu S."/>
            <person name="Yang J."/>
        </authorList>
    </citation>
    <scope>NUCLEOTIDE SEQUENCE [LARGE SCALE GENOMIC DNA]</scope>
    <source>
        <strain evidence="10 11">DSM 16655</strain>
    </source>
</reference>
<dbReference type="Pfam" id="PF02861">
    <property type="entry name" value="Clp_N"/>
    <property type="match status" value="1"/>
</dbReference>
<protein>
    <submittedName>
        <fullName evidence="10">ATP-dependent Clp protease ATP-binding subunit ClpA</fullName>
    </submittedName>
</protein>
<feature type="region of interest" description="Disordered" evidence="8">
    <location>
        <begin position="147"/>
        <end position="179"/>
    </location>
</feature>
<feature type="domain" description="Clp R" evidence="9">
    <location>
        <begin position="1"/>
        <end position="148"/>
    </location>
</feature>
<evidence type="ECO:0000313" key="10">
    <source>
        <dbReference type="EMBL" id="MCO6408415.1"/>
    </source>
</evidence>
<dbReference type="Pfam" id="PF07724">
    <property type="entry name" value="AAA_2"/>
    <property type="match status" value="1"/>
</dbReference>
<dbReference type="Proteomes" id="UP001320715">
    <property type="component" value="Unassembled WGS sequence"/>
</dbReference>
<evidence type="ECO:0000256" key="1">
    <source>
        <dbReference type="ARBA" id="ARBA00008675"/>
    </source>
</evidence>
<evidence type="ECO:0000256" key="7">
    <source>
        <dbReference type="RuleBase" id="RU004432"/>
    </source>
</evidence>
<dbReference type="Gene3D" id="1.10.8.60">
    <property type="match status" value="2"/>
</dbReference>
<keyword evidence="10" id="KW-0378">Hydrolase</keyword>
<dbReference type="InterPro" id="IPR041546">
    <property type="entry name" value="ClpA/ClpB_AAA_lid"/>
</dbReference>
<dbReference type="SUPFAM" id="SSF52540">
    <property type="entry name" value="P-loop containing nucleoside triphosphate hydrolases"/>
    <property type="match status" value="2"/>
</dbReference>
<dbReference type="RefSeq" id="WP_252915527.1">
    <property type="nucleotide sequence ID" value="NZ_JAAAML010000001.1"/>
</dbReference>
<dbReference type="GO" id="GO:0005524">
    <property type="term" value="F:ATP binding"/>
    <property type="evidence" value="ECO:0007669"/>
    <property type="project" value="UniProtKB-KW"/>
</dbReference>
<organism evidence="10 11">
    <name type="scientific">Hoeflea alexandrii</name>
    <dbReference type="NCBI Taxonomy" id="288436"/>
    <lineage>
        <taxon>Bacteria</taxon>
        <taxon>Pseudomonadati</taxon>
        <taxon>Pseudomonadota</taxon>
        <taxon>Alphaproteobacteria</taxon>
        <taxon>Hyphomicrobiales</taxon>
        <taxon>Rhizobiaceae</taxon>
        <taxon>Hoeflea</taxon>
    </lineage>
</organism>
<dbReference type="PANTHER" id="PTHR11638">
    <property type="entry name" value="ATP-DEPENDENT CLP PROTEASE"/>
    <property type="match status" value="1"/>
</dbReference>
<dbReference type="Pfam" id="PF10431">
    <property type="entry name" value="ClpB_D2-small"/>
    <property type="match status" value="1"/>
</dbReference>
<gene>
    <name evidence="10" type="primary">clpA</name>
    <name evidence="10" type="ORF">GTW23_09545</name>
</gene>
<dbReference type="InterPro" id="IPR019489">
    <property type="entry name" value="Clp_ATPase_C"/>
</dbReference>
<dbReference type="PROSITE" id="PS00871">
    <property type="entry name" value="CLPAB_2"/>
    <property type="match status" value="1"/>
</dbReference>
<dbReference type="Pfam" id="PF17871">
    <property type="entry name" value="AAA_lid_9"/>
    <property type="match status" value="1"/>
</dbReference>
<dbReference type="PANTHER" id="PTHR11638:SF111">
    <property type="entry name" value="ATP-DEPENDENT CLP PROTEASE ATP-BINDING SUBUNIT CLPA"/>
    <property type="match status" value="1"/>
</dbReference>
<dbReference type="GO" id="GO:0006508">
    <property type="term" value="P:proteolysis"/>
    <property type="evidence" value="ECO:0007669"/>
    <property type="project" value="UniProtKB-KW"/>
</dbReference>
<evidence type="ECO:0000256" key="2">
    <source>
        <dbReference type="ARBA" id="ARBA00022737"/>
    </source>
</evidence>
<dbReference type="SMART" id="SM01086">
    <property type="entry name" value="ClpB_D2-small"/>
    <property type="match status" value="1"/>
</dbReference>
<proteinExistence type="inferred from homology"/>
<keyword evidence="11" id="KW-1185">Reference proteome</keyword>
<dbReference type="InterPro" id="IPR036628">
    <property type="entry name" value="Clp_N_dom_sf"/>
</dbReference>
<evidence type="ECO:0000256" key="5">
    <source>
        <dbReference type="ARBA" id="ARBA00023186"/>
    </source>
</evidence>
<feature type="compositionally biased region" description="Low complexity" evidence="8">
    <location>
        <begin position="781"/>
        <end position="798"/>
    </location>
</feature>
<dbReference type="InterPro" id="IPR018368">
    <property type="entry name" value="ClpA/B_CS1"/>
</dbReference>
<evidence type="ECO:0000259" key="9">
    <source>
        <dbReference type="PROSITE" id="PS51903"/>
    </source>
</evidence>
<evidence type="ECO:0000313" key="11">
    <source>
        <dbReference type="Proteomes" id="UP001320715"/>
    </source>
</evidence>
<dbReference type="SMART" id="SM00382">
    <property type="entry name" value="AAA"/>
    <property type="match status" value="2"/>
</dbReference>
<dbReference type="InterPro" id="IPR027417">
    <property type="entry name" value="P-loop_NTPase"/>
</dbReference>
<dbReference type="InterPro" id="IPR003959">
    <property type="entry name" value="ATPase_AAA_core"/>
</dbReference>
<evidence type="ECO:0000256" key="4">
    <source>
        <dbReference type="ARBA" id="ARBA00022840"/>
    </source>
</evidence>
<feature type="compositionally biased region" description="Low complexity" evidence="8">
    <location>
        <begin position="828"/>
        <end position="850"/>
    </location>
</feature>
<sequence length="850" mass="92674">MPSFSNSLEKAIHQALTYANERHHEYATLEHLLLALIEDPDAAAVMGACNVDIDQLRRTVSDYVDKELGNLVTGYDEDSKPTSGFQRVIQRAVIHVQSSGREEVTGANVLVAIFAERESHAAYFLQEQEMTRYDAVNFISHGIAKRPGAEEGRTVRGAEEPDPDSAKADQAGEEGGKKKGQDALTAYCVNLNEKAKTGRIDPLIGRMEEVNRTIQILCRRSKNNPLYVGDPGVGKTAIAEGLAKRIVEGDVPDVLSDAVIYSLDMGSLLAGTRYRGDFEERLKQVVKELEDLPGAVLFIDEIHTVIGAGATSGGAMDASNLLKPALSSGAIRCIGSTTYKEYRQFFEKDRALVRRFQKIDVAEPTIPDAIEILKGLKPYFEEYHKVGYTDDAIKAAVELSARYITDRKLPDKAIDVIDESGAAQMLLPEKNRKKTLTDVEIENTIATMARIPAKTVSKDDETVLANLDKELRSVVYGQDTAIDALTAAIRLARAGLREPDKPIGSYLFSGPTGVGKTEVAKQLASSLGVELLRFDMSEYMERHTVSRLIGAPPGYVGFDQGGLLTDGVDQHPYCVLLLDEIEKAHPDLFNILLQVMDHGSLTDHNGKKIDFRNVILIMTTNAGASDMAKAAIGFGSSKREGDDMEAINRLFTPEFRNRLDAIIPFGALPVKVIHMVVQKFVMQLEAQLAERNVTFDLGEDAIAWLADKGYDERMGARPLGRVIQENIKKELANELLFGKLKHGGTVKVTVGDKDNGTRGLILEAISAEVPVKPKKEKAPARKSAPTKAKAKPKATTSRTTRKPSGGKGTSNSGRPEPEASAQTEEPKAAVAEKPAAKKPSSAVPKVPRKK</sequence>
<keyword evidence="4 7" id="KW-0067">ATP-binding</keyword>
<dbReference type="InterPro" id="IPR003593">
    <property type="entry name" value="AAA+_ATPase"/>
</dbReference>
<dbReference type="CDD" id="cd00009">
    <property type="entry name" value="AAA"/>
    <property type="match status" value="1"/>
</dbReference>
<keyword evidence="10" id="KW-0645">Protease</keyword>
<dbReference type="InterPro" id="IPR028299">
    <property type="entry name" value="ClpA/B_CS2"/>
</dbReference>
<evidence type="ECO:0000256" key="8">
    <source>
        <dbReference type="SAM" id="MobiDB-lite"/>
    </source>
</evidence>
<accession>A0ABT1CQD3</accession>
<dbReference type="SUPFAM" id="SSF81923">
    <property type="entry name" value="Double Clp-N motif"/>
    <property type="match status" value="1"/>
</dbReference>
<dbReference type="InterPro" id="IPR004176">
    <property type="entry name" value="Clp_R_N"/>
</dbReference>
<comment type="caution">
    <text evidence="10">The sequence shown here is derived from an EMBL/GenBank/DDBJ whole genome shotgun (WGS) entry which is preliminary data.</text>
</comment>
<keyword evidence="3 7" id="KW-0547">Nucleotide-binding</keyword>
<dbReference type="CDD" id="cd19499">
    <property type="entry name" value="RecA-like_ClpB_Hsp104-like"/>
    <property type="match status" value="1"/>
</dbReference>
<comment type="similarity">
    <text evidence="1 7">Belongs to the ClpA/ClpB family.</text>
</comment>
<keyword evidence="2 6" id="KW-0677">Repeat</keyword>
<dbReference type="EMBL" id="JAAAML010000001">
    <property type="protein sequence ID" value="MCO6408415.1"/>
    <property type="molecule type" value="Genomic_DNA"/>
</dbReference>
<dbReference type="Gene3D" id="1.10.1780.10">
    <property type="entry name" value="Clp, N-terminal domain"/>
    <property type="match status" value="1"/>
</dbReference>
<dbReference type="PROSITE" id="PS00870">
    <property type="entry name" value="CLPAB_1"/>
    <property type="match status" value="1"/>
</dbReference>
<name>A0ABT1CQD3_9HYPH</name>
<dbReference type="NCBIfam" id="TIGR02639">
    <property type="entry name" value="ClpA"/>
    <property type="match status" value="1"/>
</dbReference>
<feature type="compositionally biased region" description="Basic and acidic residues" evidence="8">
    <location>
        <begin position="147"/>
        <end position="167"/>
    </location>
</feature>
<keyword evidence="5 7" id="KW-0143">Chaperone</keyword>
<dbReference type="InterPro" id="IPR001270">
    <property type="entry name" value="ClpA/B"/>
</dbReference>
<evidence type="ECO:0000256" key="3">
    <source>
        <dbReference type="ARBA" id="ARBA00022741"/>
    </source>
</evidence>
<dbReference type="GO" id="GO:0008233">
    <property type="term" value="F:peptidase activity"/>
    <property type="evidence" value="ECO:0007669"/>
    <property type="project" value="UniProtKB-KW"/>
</dbReference>
<evidence type="ECO:0000256" key="6">
    <source>
        <dbReference type="PROSITE-ProRule" id="PRU01251"/>
    </source>
</evidence>
<dbReference type="InterPro" id="IPR050130">
    <property type="entry name" value="ClpA_ClpB"/>
</dbReference>